<dbReference type="Gene3D" id="3.40.250.10">
    <property type="entry name" value="Rhodanese-like domain"/>
    <property type="match status" value="1"/>
</dbReference>
<reference evidence="4 5" key="2">
    <citation type="submission" date="2019-07" db="EMBL/GenBank/DDBJ databases">
        <title>Algibacter marinivivus sp. nov., isolated from the surface of a marine red alga.</title>
        <authorList>
            <person name="Zhong X."/>
            <person name="Xu W."/>
            <person name="Zhang Y."/>
            <person name="Zhang Q."/>
            <person name="Du Z."/>
        </authorList>
    </citation>
    <scope>NUCLEOTIDE SEQUENCE [LARGE SCALE GENOMIC DNA]</scope>
    <source>
        <strain evidence="4 5">RU-4-M-4</strain>
    </source>
</reference>
<proteinExistence type="predicted"/>
<dbReference type="PANTHER" id="PTHR43031:SF1">
    <property type="entry name" value="PYRIDINE NUCLEOTIDE-DISULPHIDE OXIDOREDUCTASE"/>
    <property type="match status" value="1"/>
</dbReference>
<dbReference type="Proteomes" id="UP000322315">
    <property type="component" value="Unassembled WGS sequence"/>
</dbReference>
<evidence type="ECO:0000313" key="5">
    <source>
        <dbReference type="Proteomes" id="UP000315145"/>
    </source>
</evidence>
<evidence type="ECO:0000313" key="4">
    <source>
        <dbReference type="EMBL" id="TSJ74553.1"/>
    </source>
</evidence>
<reference evidence="3" key="3">
    <citation type="submission" date="2019-09" db="EMBL/GenBank/DDBJ databases">
        <authorList>
            <person name="Zhang D.-C."/>
        </authorList>
    </citation>
    <scope>NUCLEOTIDE SEQUENCE</scope>
    <source>
        <strain evidence="3">RU-4-M-4</strain>
    </source>
</reference>
<keyword evidence="5" id="KW-1185">Reference proteome</keyword>
<dbReference type="Proteomes" id="UP000315145">
    <property type="component" value="Unassembled WGS sequence"/>
</dbReference>
<keyword evidence="1" id="KW-0732">Signal</keyword>
<feature type="chain" id="PRO_5024390326" evidence="1">
    <location>
        <begin position="22"/>
        <end position="130"/>
    </location>
</feature>
<name>A0A5M7B3A5_9FLAO</name>
<dbReference type="PROSITE" id="PS50206">
    <property type="entry name" value="RHODANESE_3"/>
    <property type="match status" value="1"/>
</dbReference>
<dbReference type="PANTHER" id="PTHR43031">
    <property type="entry name" value="FAD-DEPENDENT OXIDOREDUCTASE"/>
    <property type="match status" value="1"/>
</dbReference>
<dbReference type="EMBL" id="VMBF01000007">
    <property type="protein sequence ID" value="TSJ74553.1"/>
    <property type="molecule type" value="Genomic_DNA"/>
</dbReference>
<dbReference type="EMBL" id="VWRS01000007">
    <property type="protein sequence ID" value="KAA5824076.1"/>
    <property type="molecule type" value="Genomic_DNA"/>
</dbReference>
<dbReference type="InterPro" id="IPR050229">
    <property type="entry name" value="GlpE_sulfurtransferase"/>
</dbReference>
<evidence type="ECO:0000313" key="3">
    <source>
        <dbReference type="EMBL" id="KAA5824076.1"/>
    </source>
</evidence>
<evidence type="ECO:0000256" key="1">
    <source>
        <dbReference type="SAM" id="SignalP"/>
    </source>
</evidence>
<gene>
    <name evidence="3" type="ORF">F2B50_10700</name>
    <name evidence="4" type="ORF">FPF71_10700</name>
</gene>
<dbReference type="RefSeq" id="WP_144116662.1">
    <property type="nucleotide sequence ID" value="NZ_JACHGE010000010.1"/>
</dbReference>
<evidence type="ECO:0000259" key="2">
    <source>
        <dbReference type="PROSITE" id="PS50206"/>
    </source>
</evidence>
<evidence type="ECO:0000313" key="6">
    <source>
        <dbReference type="Proteomes" id="UP000322315"/>
    </source>
</evidence>
<dbReference type="Pfam" id="PF00581">
    <property type="entry name" value="Rhodanese"/>
    <property type="match status" value="1"/>
</dbReference>
<protein>
    <submittedName>
        <fullName evidence="3">Rhodanese-like domain-containing protein</fullName>
    </submittedName>
</protein>
<dbReference type="SMART" id="SM00450">
    <property type="entry name" value="RHOD"/>
    <property type="match status" value="1"/>
</dbReference>
<dbReference type="InterPro" id="IPR001763">
    <property type="entry name" value="Rhodanese-like_dom"/>
</dbReference>
<dbReference type="OrthoDB" id="9808735at2"/>
<dbReference type="CDD" id="cd00158">
    <property type="entry name" value="RHOD"/>
    <property type="match status" value="1"/>
</dbReference>
<organism evidence="3 6">
    <name type="scientific">Algibacter amylolyticus</name>
    <dbReference type="NCBI Taxonomy" id="1608400"/>
    <lineage>
        <taxon>Bacteria</taxon>
        <taxon>Pseudomonadati</taxon>
        <taxon>Bacteroidota</taxon>
        <taxon>Flavobacteriia</taxon>
        <taxon>Flavobacteriales</taxon>
        <taxon>Flavobacteriaceae</taxon>
        <taxon>Algibacter</taxon>
    </lineage>
</organism>
<feature type="signal peptide" evidence="1">
    <location>
        <begin position="1"/>
        <end position="21"/>
    </location>
</feature>
<sequence>MKQFLILKLFVLSLIFTCCQSQPGANSIKLTPQVFQDSLNQKPVQLIDVRTANEFNTGHIDNALNFDFKSDEFKKSIAVLDTSKSVFIYCRSGKRSAKSVAAFKALGFKNIYELEGGISHWSKINNTVNK</sequence>
<dbReference type="SUPFAM" id="SSF52821">
    <property type="entry name" value="Rhodanese/Cell cycle control phosphatase"/>
    <property type="match status" value="1"/>
</dbReference>
<dbReference type="InterPro" id="IPR036873">
    <property type="entry name" value="Rhodanese-like_dom_sf"/>
</dbReference>
<reference evidence="3 6" key="1">
    <citation type="journal article" date="2015" name="Int. J. Syst. Evol. Microbiol.">
        <title>Algibacter amylolyticus sp. nov., isolated from intertidal sediment.</title>
        <authorList>
            <person name="Zhang D.C."/>
            <person name="Wu J."/>
            <person name="Neuner K."/>
            <person name="Yao J."/>
            <person name="Margesin R."/>
        </authorList>
    </citation>
    <scope>NUCLEOTIDE SEQUENCE [LARGE SCALE GENOMIC DNA]</scope>
    <source>
        <strain evidence="3 6">RU-4-M-4</strain>
    </source>
</reference>
<feature type="domain" description="Rhodanese" evidence="2">
    <location>
        <begin position="40"/>
        <end position="130"/>
    </location>
</feature>
<comment type="caution">
    <text evidence="3">The sequence shown here is derived from an EMBL/GenBank/DDBJ whole genome shotgun (WGS) entry which is preliminary data.</text>
</comment>
<accession>A0A5M7B3A5</accession>
<dbReference type="AlphaFoldDB" id="A0A5M7B3A5"/>